<feature type="compositionally biased region" description="Acidic residues" evidence="2">
    <location>
        <begin position="340"/>
        <end position="350"/>
    </location>
</feature>
<dbReference type="AlphaFoldDB" id="A0A2T0FJF1"/>
<evidence type="ECO:0000256" key="2">
    <source>
        <dbReference type="SAM" id="MobiDB-lite"/>
    </source>
</evidence>
<feature type="region of interest" description="Disordered" evidence="2">
    <location>
        <begin position="337"/>
        <end position="356"/>
    </location>
</feature>
<dbReference type="SUPFAM" id="SSF50998">
    <property type="entry name" value="Quinoprotein alcohol dehydrogenase-like"/>
    <property type="match status" value="1"/>
</dbReference>
<dbReference type="InterPro" id="IPR015943">
    <property type="entry name" value="WD40/YVTN_repeat-like_dom_sf"/>
</dbReference>
<dbReference type="InterPro" id="IPR037379">
    <property type="entry name" value="WDR74/Nsa1"/>
</dbReference>
<comment type="subunit">
    <text evidence="1">Component of the pre-66S ribosomal particle.</text>
</comment>
<dbReference type="GeneID" id="36516474"/>
<dbReference type="EMBL" id="NDIQ01000021">
    <property type="protein sequence ID" value="PRT55106.1"/>
    <property type="molecule type" value="Genomic_DNA"/>
</dbReference>
<sequence length="356" mass="39661">MKIAVACLDSGSVKEVTFTKDVDTSDPNSPQPSIETFVGIKGDPVLRMINTEYGIVLCRKRGAVVLVNDDFEVIRELANLDNVIGLELVKEKVVLVSAQGQGLVVDLHSGSRISEFRLRQDLTTFAMHPKDNTIFLSSGLQQLPNVFRLDLASGELEELWLAKNPKNNRFDLKEENLVTAAAFLPTDEQFVFVTVTKHGKLRVYDTRHGGRPIQQVEVSKCALKAVAAASTNSVIVADSQAKMGLWQISANGRLLGYYKGINGSTWTVQTRGRFVAAGGLDRYLRVYETSNRAPAGKIYVGEEISALVFLQDEDEKRRADEDELWYELEMASKVQKIHDEDTDNEEDEEVFVGFQD</sequence>
<dbReference type="STRING" id="45607.A0A2T0FJF1"/>
<dbReference type="InterPro" id="IPR011047">
    <property type="entry name" value="Quinoprotein_ADH-like_sf"/>
</dbReference>
<comment type="caution">
    <text evidence="3">The sequence shown here is derived from an EMBL/GenBank/DDBJ whole genome shotgun (WGS) entry which is preliminary data.</text>
</comment>
<protein>
    <submittedName>
        <fullName evidence="3">Ribosome biogenesis protein NSA1</fullName>
    </submittedName>
</protein>
<dbReference type="Gene3D" id="2.130.10.10">
    <property type="entry name" value="YVTN repeat-like/Quinoprotein amine dehydrogenase"/>
    <property type="match status" value="1"/>
</dbReference>
<dbReference type="OrthoDB" id="18388at2759"/>
<keyword evidence="4" id="KW-1185">Reference proteome</keyword>
<dbReference type="PANTHER" id="PTHR16038">
    <property type="entry name" value="NOP SEVEN ASSOCIATED PROTEIN 1"/>
    <property type="match status" value="1"/>
</dbReference>
<evidence type="ECO:0000313" key="3">
    <source>
        <dbReference type="EMBL" id="PRT55106.1"/>
    </source>
</evidence>
<evidence type="ECO:0000256" key="1">
    <source>
        <dbReference type="ARBA" id="ARBA00011187"/>
    </source>
</evidence>
<dbReference type="GO" id="GO:0005730">
    <property type="term" value="C:nucleolus"/>
    <property type="evidence" value="ECO:0007669"/>
    <property type="project" value="InterPro"/>
</dbReference>
<evidence type="ECO:0000313" key="4">
    <source>
        <dbReference type="Proteomes" id="UP000238350"/>
    </source>
</evidence>
<dbReference type="GO" id="GO:0042273">
    <property type="term" value="P:ribosomal large subunit biogenesis"/>
    <property type="evidence" value="ECO:0007669"/>
    <property type="project" value="InterPro"/>
</dbReference>
<dbReference type="Proteomes" id="UP000238350">
    <property type="component" value="Unassembled WGS sequence"/>
</dbReference>
<dbReference type="PANTHER" id="PTHR16038:SF4">
    <property type="entry name" value="WD REPEAT-CONTAINING PROTEIN 74"/>
    <property type="match status" value="1"/>
</dbReference>
<name>A0A2T0FJF1_9ASCO</name>
<organism evidence="3 4">
    <name type="scientific">Wickerhamiella sorbophila</name>
    <dbReference type="NCBI Taxonomy" id="45607"/>
    <lineage>
        <taxon>Eukaryota</taxon>
        <taxon>Fungi</taxon>
        <taxon>Dikarya</taxon>
        <taxon>Ascomycota</taxon>
        <taxon>Saccharomycotina</taxon>
        <taxon>Dipodascomycetes</taxon>
        <taxon>Dipodascales</taxon>
        <taxon>Trichomonascaceae</taxon>
        <taxon>Wickerhamiella</taxon>
    </lineage>
</organism>
<dbReference type="RefSeq" id="XP_024665051.1">
    <property type="nucleotide sequence ID" value="XM_024809283.1"/>
</dbReference>
<gene>
    <name evidence="3" type="ORF">B9G98_02726</name>
</gene>
<accession>A0A2T0FJF1</accession>
<dbReference type="GO" id="GO:0030687">
    <property type="term" value="C:preribosome, large subunit precursor"/>
    <property type="evidence" value="ECO:0007669"/>
    <property type="project" value="TreeGrafter"/>
</dbReference>
<reference evidence="3 4" key="1">
    <citation type="submission" date="2017-04" db="EMBL/GenBank/DDBJ databases">
        <title>Genome sequencing of [Candida] sorbophila.</title>
        <authorList>
            <person name="Ahn J.O."/>
        </authorList>
    </citation>
    <scope>NUCLEOTIDE SEQUENCE [LARGE SCALE GENOMIC DNA]</scope>
    <source>
        <strain evidence="3 4">DS02</strain>
    </source>
</reference>
<proteinExistence type="predicted"/>